<protein>
    <submittedName>
        <fullName evidence="1">Uncharacterized protein</fullName>
    </submittedName>
</protein>
<accession>A0AAN8TBI7</accession>
<reference evidence="1 2" key="1">
    <citation type="submission" date="2024-02" db="EMBL/GenBank/DDBJ databases">
        <title>de novo genome assembly of Solanum bulbocastanum strain 11H21.</title>
        <authorList>
            <person name="Hosaka A.J."/>
        </authorList>
    </citation>
    <scope>NUCLEOTIDE SEQUENCE [LARGE SCALE GENOMIC DNA]</scope>
    <source>
        <tissue evidence="1">Young leaves</tissue>
    </source>
</reference>
<proteinExistence type="predicted"/>
<comment type="caution">
    <text evidence="1">The sequence shown here is derived from an EMBL/GenBank/DDBJ whole genome shotgun (WGS) entry which is preliminary data.</text>
</comment>
<gene>
    <name evidence="1" type="ORF">RDI58_022850</name>
</gene>
<organism evidence="1 2">
    <name type="scientific">Solanum bulbocastanum</name>
    <name type="common">Wild potato</name>
    <dbReference type="NCBI Taxonomy" id="147425"/>
    <lineage>
        <taxon>Eukaryota</taxon>
        <taxon>Viridiplantae</taxon>
        <taxon>Streptophyta</taxon>
        <taxon>Embryophyta</taxon>
        <taxon>Tracheophyta</taxon>
        <taxon>Spermatophyta</taxon>
        <taxon>Magnoliopsida</taxon>
        <taxon>eudicotyledons</taxon>
        <taxon>Gunneridae</taxon>
        <taxon>Pentapetalae</taxon>
        <taxon>asterids</taxon>
        <taxon>lamiids</taxon>
        <taxon>Solanales</taxon>
        <taxon>Solanaceae</taxon>
        <taxon>Solanoideae</taxon>
        <taxon>Solaneae</taxon>
        <taxon>Solanum</taxon>
    </lineage>
</organism>
<evidence type="ECO:0000313" key="2">
    <source>
        <dbReference type="Proteomes" id="UP001371456"/>
    </source>
</evidence>
<keyword evidence="2" id="KW-1185">Reference proteome</keyword>
<dbReference type="EMBL" id="JBANQN010000009">
    <property type="protein sequence ID" value="KAK6780666.1"/>
    <property type="molecule type" value="Genomic_DNA"/>
</dbReference>
<dbReference type="Proteomes" id="UP001371456">
    <property type="component" value="Unassembled WGS sequence"/>
</dbReference>
<dbReference type="AlphaFoldDB" id="A0AAN8TBI7"/>
<evidence type="ECO:0000313" key="1">
    <source>
        <dbReference type="EMBL" id="KAK6780666.1"/>
    </source>
</evidence>
<name>A0AAN8TBI7_SOLBU</name>
<sequence>MAKRKAMVANSLGLENNQDGKLNAGAAKKRPAFLISRIIQMYRLVIRFLNPPNLQKTKELGCVVLILVFLLN</sequence>